<dbReference type="Gene3D" id="3.40.30.10">
    <property type="entry name" value="Glutaredoxin"/>
    <property type="match status" value="1"/>
</dbReference>
<evidence type="ECO:0000256" key="2">
    <source>
        <dbReference type="SAM" id="SignalP"/>
    </source>
</evidence>
<dbReference type="Pfam" id="PF00085">
    <property type="entry name" value="Thioredoxin"/>
    <property type="match status" value="1"/>
</dbReference>
<dbReference type="AlphaFoldDB" id="A0A314Y6M5"/>
<evidence type="ECO:0000259" key="3">
    <source>
        <dbReference type="Pfam" id="PF00085"/>
    </source>
</evidence>
<feature type="domain" description="Thioredoxin" evidence="3">
    <location>
        <begin position="750"/>
        <end position="797"/>
    </location>
</feature>
<keyword evidence="5" id="KW-1185">Reference proteome</keyword>
<dbReference type="Gene3D" id="3.40.1740.10">
    <property type="entry name" value="VC0467-like"/>
    <property type="match status" value="1"/>
</dbReference>
<evidence type="ECO:0000313" key="4">
    <source>
        <dbReference type="EMBL" id="PQQ00191.1"/>
    </source>
</evidence>
<dbReference type="PANTHER" id="PTHR31984:SF12">
    <property type="entry name" value="THIOREDOXIN DOMAIN-CONTAINING PROTEIN"/>
    <property type="match status" value="1"/>
</dbReference>
<feature type="region of interest" description="Disordered" evidence="1">
    <location>
        <begin position="526"/>
        <end position="551"/>
    </location>
</feature>
<reference evidence="4 5" key="1">
    <citation type="submission" date="2018-02" db="EMBL/GenBank/DDBJ databases">
        <title>Draft genome of wild Prunus yedoensis var. nudiflora.</title>
        <authorList>
            <person name="Baek S."/>
            <person name="Kim J.-H."/>
            <person name="Choi K."/>
            <person name="Kim G.-B."/>
            <person name="Cho A."/>
            <person name="Jang H."/>
            <person name="Shin C.-H."/>
            <person name="Yu H.-J."/>
            <person name="Mun J.-H."/>
        </authorList>
    </citation>
    <scope>NUCLEOTIDE SEQUENCE [LARGE SCALE GENOMIC DNA]</scope>
    <source>
        <strain evidence="5">cv. Jeju island</strain>
        <tissue evidence="4">Leaf</tissue>
    </source>
</reference>
<dbReference type="PANTHER" id="PTHR31984">
    <property type="entry name" value="TRANSPORTER, PUTATIVE (DUF179)-RELATED"/>
    <property type="match status" value="1"/>
</dbReference>
<gene>
    <name evidence="4" type="ORF">Pyn_08069</name>
</gene>
<proteinExistence type="predicted"/>
<protein>
    <recommendedName>
        <fullName evidence="3">Thioredoxin domain-containing protein</fullName>
    </recommendedName>
</protein>
<organism evidence="4 5">
    <name type="scientific">Prunus yedoensis var. nudiflora</name>
    <dbReference type="NCBI Taxonomy" id="2094558"/>
    <lineage>
        <taxon>Eukaryota</taxon>
        <taxon>Viridiplantae</taxon>
        <taxon>Streptophyta</taxon>
        <taxon>Embryophyta</taxon>
        <taxon>Tracheophyta</taxon>
        <taxon>Spermatophyta</taxon>
        <taxon>Magnoliopsida</taxon>
        <taxon>eudicotyledons</taxon>
        <taxon>Gunneridae</taxon>
        <taxon>Pentapetalae</taxon>
        <taxon>rosids</taxon>
        <taxon>fabids</taxon>
        <taxon>Rosales</taxon>
        <taxon>Rosaceae</taxon>
        <taxon>Amygdaloideae</taxon>
        <taxon>Amygdaleae</taxon>
        <taxon>Prunus</taxon>
    </lineage>
</organism>
<evidence type="ECO:0000313" key="5">
    <source>
        <dbReference type="Proteomes" id="UP000250321"/>
    </source>
</evidence>
<sequence length="1104" mass="124227">MKKLAFLGCWILLLASILAVDYKSDGLGEWHILTKQNFSSQIRLDPHILLIVTLPWSGESRSFMKDVARLVTDRPEEFSSLKLMLIQRNTEKLLVEAIGATTDAEETTVLYYHHSVSYKYRGRLRAQNVLSSLRPYVSIEPEELPFKSLTTPEDLKAFLDSTDKALLLFEFCEWSSKLLAKRKMNGTDRSGFGVQGDPIGLNFSVEANRSPPHLGKNNQKGMETANMKCGVDYGLGGVPWLGGFSSVNDSASLERSEKMSPGVASFCTRKEYQLFDSFFSKFMTVAREFFLPPERHKFGLVSERSMLSHLGVEDSGSWLAVLYFSGCPSCSKIIKKEDDLKNALQMDHLVVTELEGDGNTLEPAFPANQPSVLLFVDRSSELSETRIKCKEALDAFRELALHYLVSQQFDGQHEDKSETSKVEDYHALRSKSGHPKLKLSQAAQMIKLKDKMSNFVIVNEGKQVTLDKISLDLQGSSLKEILDIVLKQKKKAKLSSLAKELGFQLLSDDMDVKLVNTLPVRTEVQSDQRTQELSKEATITSSVDSDKDQFPQGTSISAEEHLEISEVTGSEISFQNDEEKTAYVDTSMQFLSVDSEQNLADHKLDTAEDLKVEEEISSQVDKSGEQQLHFQGFKGSFFFSDGNDRLLHALTGGSKVPALVIVDPIAAQHHVLSEETNLSYSSLADFLAEFVNGSLLPYQQSESVLHRSREATQPPFVNLDFHQVDTIPQVTSRTFSELVIGFNQSDTDAWNKDVLVLFSNRWCGFCQRMELVVHEVYRAMKDYVKMLKSGSKNEKTMFDDGDLKDEMLKLPFIYLLDCTLNDCSLILKSMNQREVYPALVLFPAEKKNVLPYEGDMAVTEIFKFMADHGSNSHHLISEKGILWTVAKKRERNQNFFKVQLSDIHEEGPIEKETLHEVLLTKTHKQVIGDDQAKSHTSQGFNEAALRVVTGSILVATDKLTVHPFDKSEILIVKADQVTGFQGLIINKHIRWEALNELEQGLEMLAEAPLSFGGPLIKGGMPLVALTRRFVKTEYPEVIQGVFFLDQLATIQKIKELKSGNQSVSEYWFFFGYSSWGWDQLFDEIAEGAWNLSDDGLKHLGWPLG</sequence>
<dbReference type="OrthoDB" id="1910803at2759"/>
<accession>A0A314Y6M5</accession>
<dbReference type="EMBL" id="PJQY01001732">
    <property type="protein sequence ID" value="PQQ00191.1"/>
    <property type="molecule type" value="Genomic_DNA"/>
</dbReference>
<evidence type="ECO:0000256" key="1">
    <source>
        <dbReference type="SAM" id="MobiDB-lite"/>
    </source>
</evidence>
<dbReference type="STRING" id="2094558.A0A314Y6M5"/>
<feature type="chain" id="PRO_5016446983" description="Thioredoxin domain-containing protein" evidence="2">
    <location>
        <begin position="20"/>
        <end position="1104"/>
    </location>
</feature>
<dbReference type="InterPro" id="IPR036249">
    <property type="entry name" value="Thioredoxin-like_sf"/>
</dbReference>
<dbReference type="Proteomes" id="UP000250321">
    <property type="component" value="Unassembled WGS sequence"/>
</dbReference>
<dbReference type="InterPro" id="IPR013766">
    <property type="entry name" value="Thioredoxin_domain"/>
</dbReference>
<dbReference type="SUPFAM" id="SSF143456">
    <property type="entry name" value="VC0467-like"/>
    <property type="match status" value="1"/>
</dbReference>
<feature type="compositionally biased region" description="Basic and acidic residues" evidence="1">
    <location>
        <begin position="526"/>
        <end position="535"/>
    </location>
</feature>
<keyword evidence="2" id="KW-0732">Signal</keyword>
<comment type="caution">
    <text evidence="4">The sequence shown here is derived from an EMBL/GenBank/DDBJ whole genome shotgun (WGS) entry which is preliminary data.</text>
</comment>
<dbReference type="Pfam" id="PF02622">
    <property type="entry name" value="DUF179"/>
    <property type="match status" value="1"/>
</dbReference>
<dbReference type="SUPFAM" id="SSF52833">
    <property type="entry name" value="Thioredoxin-like"/>
    <property type="match status" value="1"/>
</dbReference>
<name>A0A314Y6M5_PRUYE</name>
<feature type="signal peptide" evidence="2">
    <location>
        <begin position="1"/>
        <end position="19"/>
    </location>
</feature>
<dbReference type="InterPro" id="IPR003774">
    <property type="entry name" value="AlgH-like"/>
</dbReference>